<dbReference type="Gene3D" id="3.10.28.10">
    <property type="entry name" value="Homing endonucleases"/>
    <property type="match status" value="2"/>
</dbReference>
<geneLocation type="mitochondrion" evidence="2"/>
<accession>M1JF00</accession>
<feature type="non-terminal residue" evidence="2">
    <location>
        <position position="1"/>
    </location>
</feature>
<evidence type="ECO:0000313" key="2">
    <source>
        <dbReference type="EMBL" id="AGE93658.1"/>
    </source>
</evidence>
<feature type="domain" description="Homing endonuclease LAGLIDADG" evidence="1">
    <location>
        <begin position="78"/>
        <end position="180"/>
    </location>
</feature>
<dbReference type="EMBL" id="KC573039">
    <property type="protein sequence ID" value="AGE93658.1"/>
    <property type="molecule type" value="Genomic_DNA"/>
</dbReference>
<name>M1JF00_9EUKA</name>
<dbReference type="InterPro" id="IPR051289">
    <property type="entry name" value="LAGLIDADG_Endonuclease"/>
</dbReference>
<dbReference type="GeneID" id="14659541"/>
<dbReference type="RefSeq" id="YP_007476158.1">
    <property type="nucleotide sequence ID" value="NC_020369.1"/>
</dbReference>
<dbReference type="Pfam" id="PF00961">
    <property type="entry name" value="LAGLIDADG_1"/>
    <property type="match status" value="2"/>
</dbReference>
<dbReference type="PANTHER" id="PTHR36181:SF4">
    <property type="entry name" value="LAGLIDADG ENDONUCLEASE"/>
    <property type="match status" value="1"/>
</dbReference>
<keyword evidence="2" id="KW-0496">Mitochondrion</keyword>
<dbReference type="SUPFAM" id="SSF55608">
    <property type="entry name" value="Homing endonucleases"/>
    <property type="match status" value="2"/>
</dbReference>
<dbReference type="PANTHER" id="PTHR36181">
    <property type="entry name" value="INTRON-ENCODED ENDONUCLEASE AI3-RELATED"/>
    <property type="match status" value="1"/>
</dbReference>
<proteinExistence type="predicted"/>
<dbReference type="FunFam" id="3.10.28.10:FF:000010">
    <property type="entry name" value="LAGLIDADG homing endonuclease I-LtrII"/>
    <property type="match status" value="1"/>
</dbReference>
<gene>
    <name evidence="2" type="primary">orf376</name>
</gene>
<protein>
    <recommendedName>
        <fullName evidence="1">Homing endonuclease LAGLIDADG domain-containing protein</fullName>
    </recommendedName>
</protein>
<reference evidence="2" key="2">
    <citation type="submission" date="2012-12" db="EMBL/GenBank/DDBJ databases">
        <authorList>
            <person name="Lang B.F."/>
        </authorList>
    </citation>
    <scope>NUCLEOTIDE SEQUENCE</scope>
    <source>
        <strain evidence="2">CCAP 1552/2</strain>
    </source>
</reference>
<dbReference type="GO" id="GO:0004519">
    <property type="term" value="F:endonuclease activity"/>
    <property type="evidence" value="ECO:0007669"/>
    <property type="project" value="InterPro"/>
</dbReference>
<dbReference type="InterPro" id="IPR027434">
    <property type="entry name" value="Homing_endonucl"/>
</dbReference>
<dbReference type="AlphaFoldDB" id="M1JF00"/>
<sequence length="376" mass="43075">THGVPFLRFPKGRQILYSSLPRFMPLFQIRASRPTPLGASSPHVPKVLSSYLIKLSSRKYTTFAHAVSDNNIKHPYWITGFADAESYFSIRIGAKKNRNYPWTIIPLFGIELHEKDFYLLKQIQTFFGVGTIIHRVRDGKPSTIYSVQSIKDLQSSIIPHFKKYPMLTQKQADFELFCMIIDLMVIQEHLNFNGLSKILSIKAAMNKGLSSSLKKAFPSITPIDRPLIKDQVLKDPYWLVGFVDGEGCFYINLSRVAEVKRSTSGQIKLTFSISQHTRDLTLLNLLKNYFNCGIIETVSTRPNQGTFVTYKLEDILEKIIPFFKKHSLLGLKLLNFQDFCKASELIQNKDHLTDQGREKILFLKSGMNTGRSYHRS</sequence>
<reference evidence="2" key="1">
    <citation type="journal article" date="2009" name="BMC Evol. Biol.">
        <title>Phylogenomic analyses predict sistergroup relationship of nucleariids and fungi and paraphyly of zygomycetes with significant support.</title>
        <authorList>
            <person name="Liu Y."/>
            <person name="Steenkamp E.T."/>
            <person name="Brinkmann H."/>
            <person name="Forget L."/>
            <person name="Philippe H."/>
            <person name="Lang B.F."/>
        </authorList>
    </citation>
    <scope>NUCLEOTIDE SEQUENCE</scope>
    <source>
        <strain evidence="2">CCAP 1552/2</strain>
    </source>
</reference>
<feature type="domain" description="Homing endonuclease LAGLIDADG" evidence="1">
    <location>
        <begin position="239"/>
        <end position="342"/>
    </location>
</feature>
<organism evidence="2">
    <name type="scientific">Nuclearia simplex</name>
    <dbReference type="NCBI Taxonomy" id="154970"/>
    <lineage>
        <taxon>Eukaryota</taxon>
        <taxon>Rotosphaerida</taxon>
        <taxon>Nucleariidae</taxon>
        <taxon>Nuclearia</taxon>
    </lineage>
</organism>
<dbReference type="InterPro" id="IPR004860">
    <property type="entry name" value="LAGLIDADG_dom"/>
</dbReference>
<evidence type="ECO:0000259" key="1">
    <source>
        <dbReference type="Pfam" id="PF00961"/>
    </source>
</evidence>
<dbReference type="GO" id="GO:0005739">
    <property type="term" value="C:mitochondrion"/>
    <property type="evidence" value="ECO:0007669"/>
    <property type="project" value="UniProtKB-ARBA"/>
</dbReference>